<sequence length="62" mass="7360">MQKIKNYYPHVGITLTVFMLIYFVSIILNDLQVILLPHWLRDNFLFGLIFYTLAISSLNKKK</sequence>
<feature type="transmembrane region" description="Helical" evidence="1">
    <location>
        <begin position="7"/>
        <end position="28"/>
    </location>
</feature>
<evidence type="ECO:0000313" key="3">
    <source>
        <dbReference type="Proteomes" id="UP000245433"/>
    </source>
</evidence>
<evidence type="ECO:0000256" key="1">
    <source>
        <dbReference type="SAM" id="Phobius"/>
    </source>
</evidence>
<evidence type="ECO:0000313" key="2">
    <source>
        <dbReference type="EMBL" id="PVY82834.1"/>
    </source>
</evidence>
<keyword evidence="1" id="KW-0812">Transmembrane</keyword>
<keyword evidence="1" id="KW-1133">Transmembrane helix</keyword>
<keyword evidence="3" id="KW-1185">Reference proteome</keyword>
<accession>A0A2U1D570</accession>
<dbReference type="AlphaFoldDB" id="A0A2U1D570"/>
<reference evidence="2 3" key="1">
    <citation type="submission" date="2018-04" db="EMBL/GenBank/DDBJ databases">
        <title>Genomic Encyclopedia of Type Strains, Phase IV (KMG-IV): sequencing the most valuable type-strain genomes for metagenomic binning, comparative biology and taxonomic classification.</title>
        <authorList>
            <person name="Goeker M."/>
        </authorList>
    </citation>
    <scope>NUCLEOTIDE SEQUENCE [LARGE SCALE GENOMIC DNA]</scope>
    <source>
        <strain evidence="2 3">DSM 28795</strain>
    </source>
</reference>
<proteinExistence type="predicted"/>
<name>A0A2U1D570_9LACO</name>
<feature type="transmembrane region" description="Helical" evidence="1">
    <location>
        <begin position="40"/>
        <end position="58"/>
    </location>
</feature>
<organism evidence="2 3">
    <name type="scientific">Convivina intestini</name>
    <dbReference type="NCBI Taxonomy" id="1505726"/>
    <lineage>
        <taxon>Bacteria</taxon>
        <taxon>Bacillati</taxon>
        <taxon>Bacillota</taxon>
        <taxon>Bacilli</taxon>
        <taxon>Lactobacillales</taxon>
        <taxon>Lactobacillaceae</taxon>
        <taxon>Convivina</taxon>
    </lineage>
</organism>
<protein>
    <submittedName>
        <fullName evidence="2">Uncharacterized protein</fullName>
    </submittedName>
</protein>
<gene>
    <name evidence="2" type="ORF">C7384_11028</name>
</gene>
<dbReference type="EMBL" id="QEKT01000010">
    <property type="protein sequence ID" value="PVY82834.1"/>
    <property type="molecule type" value="Genomic_DNA"/>
</dbReference>
<keyword evidence="1" id="KW-0472">Membrane</keyword>
<dbReference type="Proteomes" id="UP000245433">
    <property type="component" value="Unassembled WGS sequence"/>
</dbReference>
<comment type="caution">
    <text evidence="2">The sequence shown here is derived from an EMBL/GenBank/DDBJ whole genome shotgun (WGS) entry which is preliminary data.</text>
</comment>